<dbReference type="InterPro" id="IPR001296">
    <property type="entry name" value="Glyco_trans_1"/>
</dbReference>
<name>A0A0R2NH39_9LACO</name>
<accession>A0A0R2NH39</accession>
<dbReference type="PATRIC" id="fig|480391.4.peg.451"/>
<dbReference type="SUPFAM" id="SSF53756">
    <property type="entry name" value="UDP-Glycosyltransferase/glycogen phosphorylase"/>
    <property type="match status" value="1"/>
</dbReference>
<reference evidence="2 3" key="1">
    <citation type="journal article" date="2015" name="Genome Announc.">
        <title>Expanding the biotechnology potential of lactobacilli through comparative genomics of 213 strains and associated genera.</title>
        <authorList>
            <person name="Sun Z."/>
            <person name="Harris H.M."/>
            <person name="McCann A."/>
            <person name="Guo C."/>
            <person name="Argimon S."/>
            <person name="Zhang W."/>
            <person name="Yang X."/>
            <person name="Jeffery I.B."/>
            <person name="Cooney J.C."/>
            <person name="Kagawa T.F."/>
            <person name="Liu W."/>
            <person name="Song Y."/>
            <person name="Salvetti E."/>
            <person name="Wrobel A."/>
            <person name="Rasinkangas P."/>
            <person name="Parkhill J."/>
            <person name="Rea M.C."/>
            <person name="O'Sullivan O."/>
            <person name="Ritari J."/>
            <person name="Douillard F.P."/>
            <person name="Paul Ross R."/>
            <person name="Yang R."/>
            <person name="Briner A.E."/>
            <person name="Felis G.E."/>
            <person name="de Vos W.M."/>
            <person name="Barrangou R."/>
            <person name="Klaenhammer T.R."/>
            <person name="Caufield P.W."/>
            <person name="Cui Y."/>
            <person name="Zhang H."/>
            <person name="O'Toole P.W."/>
        </authorList>
    </citation>
    <scope>NUCLEOTIDE SEQUENCE [LARGE SCALE GENOMIC DNA]</scope>
    <source>
        <strain evidence="2 3">DSM 23026</strain>
    </source>
</reference>
<gene>
    <name evidence="2" type="ORF">IV88_GL000446</name>
</gene>
<dbReference type="Pfam" id="PF00534">
    <property type="entry name" value="Glycos_transf_1"/>
    <property type="match status" value="1"/>
</dbReference>
<proteinExistence type="predicted"/>
<dbReference type="EMBL" id="JQCQ01000016">
    <property type="protein sequence ID" value="KRO25113.1"/>
    <property type="molecule type" value="Genomic_DNA"/>
</dbReference>
<evidence type="ECO:0000313" key="2">
    <source>
        <dbReference type="EMBL" id="KRO25113.1"/>
    </source>
</evidence>
<dbReference type="GO" id="GO:0016757">
    <property type="term" value="F:glycosyltransferase activity"/>
    <property type="evidence" value="ECO:0007669"/>
    <property type="project" value="InterPro"/>
</dbReference>
<dbReference type="Gene3D" id="3.40.50.2000">
    <property type="entry name" value="Glycogen Phosphorylase B"/>
    <property type="match status" value="2"/>
</dbReference>
<evidence type="ECO:0000313" key="3">
    <source>
        <dbReference type="Proteomes" id="UP000051249"/>
    </source>
</evidence>
<dbReference type="AlphaFoldDB" id="A0A0R2NH39"/>
<dbReference type="InterPro" id="IPR050194">
    <property type="entry name" value="Glycosyltransferase_grp1"/>
</dbReference>
<dbReference type="OrthoDB" id="9787617at2"/>
<dbReference type="RefSeq" id="WP_057799447.1">
    <property type="nucleotide sequence ID" value="NZ_BJZZ01000016.1"/>
</dbReference>
<dbReference type="PANTHER" id="PTHR45947">
    <property type="entry name" value="SULFOQUINOVOSYL TRANSFERASE SQD2"/>
    <property type="match status" value="1"/>
</dbReference>
<dbReference type="Proteomes" id="UP000051249">
    <property type="component" value="Unassembled WGS sequence"/>
</dbReference>
<sequence length="359" mass="40768">MKVLIVAENFIMDGVKRVTSVLGNELAKENDVTYYSLADIESFYTLKAPLQIASHPIDSKGISFRGSQPLTHFKIQIGDLITTLKDGHFDAVIMTAGLLTSFIPVIKQQLPTITAIAWMHNNVDTYLNNYYVHMQKEFKRGLRAANYVVVLTEYDLLGFLPFNPNTVKIYNPLTIVPTGEADLEKHNIAFTGRIDIQQKGIDFLVQVASLLPGDWHITIAGDGREKAVQEFHDLINQFHARHKIKYLGRLKDKELQKHYQNASLFMMTSRWEGLPLVIGEAMSFGLPIVTMYSTGADEYLANGQHGLLHPDHNPETFIQALKPFLENLEQREALAEKSLKRVKDFQISTILKEWMQILE</sequence>
<protein>
    <recommendedName>
        <fullName evidence="1">Glycosyl transferase family 1 domain-containing protein</fullName>
    </recommendedName>
</protein>
<organism evidence="2 3">
    <name type="scientific">Pediococcus argentinicus</name>
    <dbReference type="NCBI Taxonomy" id="480391"/>
    <lineage>
        <taxon>Bacteria</taxon>
        <taxon>Bacillati</taxon>
        <taxon>Bacillota</taxon>
        <taxon>Bacilli</taxon>
        <taxon>Lactobacillales</taxon>
        <taxon>Lactobacillaceae</taxon>
        <taxon>Pediococcus</taxon>
    </lineage>
</organism>
<feature type="domain" description="Glycosyl transferase family 1" evidence="1">
    <location>
        <begin position="183"/>
        <end position="339"/>
    </location>
</feature>
<keyword evidence="3" id="KW-1185">Reference proteome</keyword>
<dbReference type="PANTHER" id="PTHR45947:SF3">
    <property type="entry name" value="SULFOQUINOVOSYL TRANSFERASE SQD2"/>
    <property type="match status" value="1"/>
</dbReference>
<evidence type="ECO:0000259" key="1">
    <source>
        <dbReference type="Pfam" id="PF00534"/>
    </source>
</evidence>
<comment type="caution">
    <text evidence="2">The sequence shown here is derived from an EMBL/GenBank/DDBJ whole genome shotgun (WGS) entry which is preliminary data.</text>
</comment>